<sequence>MERRPSADMMAGMAEQFMTNWTSDVFRERCLAQIDSVRSRCNPQESSDDPVEKFLAQNTSQQLEEFVFNKSKTREDYVSLVAEMLMMLRQHGGRAVVDTEVLEGASPEDLAAAGITQNGIDSVKEEKAAEKNNN</sequence>
<feature type="domain" description="Mediator of RNA polymerase II transcription subunit 15 N-terminal" evidence="3">
    <location>
        <begin position="20"/>
        <end position="91"/>
    </location>
</feature>
<dbReference type="Pfam" id="PF09606">
    <property type="entry name" value="Med15_N"/>
    <property type="match status" value="1"/>
</dbReference>
<gene>
    <name evidence="5" type="primary">LOC106012430</name>
    <name evidence="2" type="synonym">MED15</name>
</gene>
<keyword evidence="2" id="KW-0805">Transcription regulation</keyword>
<evidence type="ECO:0000256" key="1">
    <source>
        <dbReference type="ARBA" id="ARBA00023242"/>
    </source>
</evidence>
<name>A0ABM1A4T9_APLCA</name>
<dbReference type="Gene3D" id="1.10.246.20">
    <property type="entry name" value="Coactivator CBP, KIX domain"/>
    <property type="match status" value="1"/>
</dbReference>
<evidence type="ECO:0000256" key="2">
    <source>
        <dbReference type="RuleBase" id="RU364148"/>
    </source>
</evidence>
<keyword evidence="4" id="KW-1185">Reference proteome</keyword>
<accession>A0ABM1A4T9</accession>
<proteinExistence type="inferred from homology"/>
<keyword evidence="2" id="KW-0804">Transcription</keyword>
<organism evidence="4 5">
    <name type="scientific">Aplysia californica</name>
    <name type="common">California sea hare</name>
    <dbReference type="NCBI Taxonomy" id="6500"/>
    <lineage>
        <taxon>Eukaryota</taxon>
        <taxon>Metazoa</taxon>
        <taxon>Spiralia</taxon>
        <taxon>Lophotrochozoa</taxon>
        <taxon>Mollusca</taxon>
        <taxon>Gastropoda</taxon>
        <taxon>Heterobranchia</taxon>
        <taxon>Euthyneura</taxon>
        <taxon>Tectipleura</taxon>
        <taxon>Aplysiida</taxon>
        <taxon>Aplysioidea</taxon>
        <taxon>Aplysiidae</taxon>
        <taxon>Aplysia</taxon>
    </lineage>
</organism>
<comment type="similarity">
    <text evidence="2">Belongs to the Mediator complex subunit 15 family.</text>
</comment>
<dbReference type="Proteomes" id="UP000694888">
    <property type="component" value="Unplaced"/>
</dbReference>
<dbReference type="InterPro" id="IPR019087">
    <property type="entry name" value="Med15_N"/>
</dbReference>
<comment type="function">
    <text evidence="2">Component of the Mediator complex, a coactivator involved in the regulated transcription of nearly all RNA polymerase II-dependent genes. Mediator functions as a bridge to convey information from gene-specific regulatory proteins to the basal RNA polymerase II transcription machinery. Mediator is recruited to promoters by direct interactions with regulatory proteins and serves as a scaffold for the assembly of a functional preinitiation complex with RNA polymerase II and the general transcription factors.</text>
</comment>
<reference evidence="5" key="1">
    <citation type="submission" date="2025-08" db="UniProtKB">
        <authorList>
            <consortium name="RefSeq"/>
        </authorList>
    </citation>
    <scope>IDENTIFICATION</scope>
</reference>
<evidence type="ECO:0000313" key="5">
    <source>
        <dbReference type="RefSeq" id="XP_012940856.1"/>
    </source>
</evidence>
<dbReference type="GeneID" id="106012430"/>
<keyword evidence="1 2" id="KW-0539">Nucleus</keyword>
<dbReference type="RefSeq" id="XP_012940856.1">
    <property type="nucleotide sequence ID" value="XM_013085402.2"/>
</dbReference>
<protein>
    <recommendedName>
        <fullName evidence="2">Mediator of RNA polymerase II transcription subunit 15</fullName>
    </recommendedName>
    <alternativeName>
        <fullName evidence="2">Mediator complex subunit 15</fullName>
    </alternativeName>
</protein>
<keyword evidence="2" id="KW-0010">Activator</keyword>
<dbReference type="InterPro" id="IPR036529">
    <property type="entry name" value="KIX_dom_sf"/>
</dbReference>
<comment type="subunit">
    <text evidence="2">Component of the Mediator complex.</text>
</comment>
<evidence type="ECO:0000259" key="3">
    <source>
        <dbReference type="Pfam" id="PF09606"/>
    </source>
</evidence>
<evidence type="ECO:0000313" key="4">
    <source>
        <dbReference type="Proteomes" id="UP000694888"/>
    </source>
</evidence>
<comment type="subcellular location">
    <subcellularLocation>
        <location evidence="2">Nucleus</location>
    </subcellularLocation>
</comment>